<dbReference type="PANTHER" id="PTHR43070:SF5">
    <property type="entry name" value="HOMOSERINE DEHYDROGENASE"/>
    <property type="match status" value="1"/>
</dbReference>
<evidence type="ECO:0000313" key="5">
    <source>
        <dbReference type="Proteomes" id="UP000673691"/>
    </source>
</evidence>
<evidence type="ECO:0000313" key="4">
    <source>
        <dbReference type="EMBL" id="KAG5458881.1"/>
    </source>
</evidence>
<protein>
    <submittedName>
        <fullName evidence="4">Homoserine dehydrogenase</fullName>
    </submittedName>
</protein>
<keyword evidence="1" id="KW-0521">NADP</keyword>
<organism evidence="4 5">
    <name type="scientific">Olpidium bornovanus</name>
    <dbReference type="NCBI Taxonomy" id="278681"/>
    <lineage>
        <taxon>Eukaryota</taxon>
        <taxon>Fungi</taxon>
        <taxon>Fungi incertae sedis</taxon>
        <taxon>Olpidiomycota</taxon>
        <taxon>Olpidiomycotina</taxon>
        <taxon>Olpidiomycetes</taxon>
        <taxon>Olpidiales</taxon>
        <taxon>Olpidiaceae</taxon>
        <taxon>Olpidium</taxon>
    </lineage>
</organism>
<comment type="caution">
    <text evidence="4">The sequence shown here is derived from an EMBL/GenBank/DDBJ whole genome shotgun (WGS) entry which is preliminary data.</text>
</comment>
<dbReference type="EMBL" id="JAEFCI010007769">
    <property type="protein sequence ID" value="KAG5458881.1"/>
    <property type="molecule type" value="Genomic_DNA"/>
</dbReference>
<dbReference type="InterPro" id="IPR001342">
    <property type="entry name" value="HDH_cat"/>
</dbReference>
<evidence type="ECO:0000256" key="1">
    <source>
        <dbReference type="ARBA" id="ARBA00022857"/>
    </source>
</evidence>
<accession>A0A8H7ZT40</accession>
<dbReference type="Pfam" id="PF00742">
    <property type="entry name" value="Homoserine_dh"/>
    <property type="match status" value="1"/>
</dbReference>
<feature type="non-terminal residue" evidence="4">
    <location>
        <position position="1"/>
    </location>
</feature>
<dbReference type="AlphaFoldDB" id="A0A8H7ZT40"/>
<name>A0A8H7ZT40_9FUNG</name>
<dbReference type="GO" id="GO:0009067">
    <property type="term" value="P:aspartate family amino acid biosynthetic process"/>
    <property type="evidence" value="ECO:0007669"/>
    <property type="project" value="InterPro"/>
</dbReference>
<keyword evidence="2" id="KW-0560">Oxidoreductase</keyword>
<sequence length="139" mass="14865">RKVTILARLAGLSDAETSSLDVASLVPKPLENAGTAEEFMNRLPEFDDEFARKAQDAAERGHVLRYVGFVDVEKGVSGVRLESYPPTHPFAALSGSDNIIAFTTDRFPSPLVIRGAGAGAAVTAFGVLSDIFKVLERVC</sequence>
<dbReference type="Proteomes" id="UP000673691">
    <property type="component" value="Unassembled WGS sequence"/>
</dbReference>
<dbReference type="GO" id="GO:0009090">
    <property type="term" value="P:homoserine biosynthetic process"/>
    <property type="evidence" value="ECO:0007669"/>
    <property type="project" value="TreeGrafter"/>
</dbReference>
<proteinExistence type="predicted"/>
<evidence type="ECO:0000256" key="2">
    <source>
        <dbReference type="ARBA" id="ARBA00023002"/>
    </source>
</evidence>
<dbReference type="SUPFAM" id="SSF55347">
    <property type="entry name" value="Glyceraldehyde-3-phosphate dehydrogenase-like, C-terminal domain"/>
    <property type="match status" value="1"/>
</dbReference>
<dbReference type="PANTHER" id="PTHR43070">
    <property type="match status" value="1"/>
</dbReference>
<dbReference type="Gene3D" id="3.30.360.10">
    <property type="entry name" value="Dihydrodipicolinate Reductase, domain 2"/>
    <property type="match status" value="1"/>
</dbReference>
<reference evidence="4 5" key="1">
    <citation type="journal article" name="Sci. Rep.">
        <title>Genome-scale phylogenetic analyses confirm Olpidium as the closest living zoosporic fungus to the non-flagellated, terrestrial fungi.</title>
        <authorList>
            <person name="Chang Y."/>
            <person name="Rochon D."/>
            <person name="Sekimoto S."/>
            <person name="Wang Y."/>
            <person name="Chovatia M."/>
            <person name="Sandor L."/>
            <person name="Salamov A."/>
            <person name="Grigoriev I.V."/>
            <person name="Stajich J.E."/>
            <person name="Spatafora J.W."/>
        </authorList>
    </citation>
    <scope>NUCLEOTIDE SEQUENCE [LARGE SCALE GENOMIC DNA]</scope>
    <source>
        <strain evidence="4">S191</strain>
    </source>
</reference>
<feature type="domain" description="Homoserine dehydrogenase catalytic" evidence="3">
    <location>
        <begin position="1"/>
        <end position="131"/>
    </location>
</feature>
<dbReference type="OrthoDB" id="67851at2759"/>
<gene>
    <name evidence="4" type="ORF">BJ554DRAFT_813</name>
</gene>
<dbReference type="GO" id="GO:0004412">
    <property type="term" value="F:homoserine dehydrogenase activity"/>
    <property type="evidence" value="ECO:0007669"/>
    <property type="project" value="InterPro"/>
</dbReference>
<dbReference type="InterPro" id="IPR011147">
    <property type="entry name" value="Bifunc_Aspkin/hSer_DH"/>
</dbReference>
<dbReference type="Gene3D" id="3.40.50.720">
    <property type="entry name" value="NAD(P)-binding Rossmann-like Domain"/>
    <property type="match status" value="1"/>
</dbReference>
<evidence type="ECO:0000259" key="3">
    <source>
        <dbReference type="Pfam" id="PF00742"/>
    </source>
</evidence>
<keyword evidence="5" id="KW-1185">Reference proteome</keyword>